<reference evidence="2 3" key="1">
    <citation type="submission" date="2017-06" db="EMBL/GenBank/DDBJ databases">
        <title>Sequencing and comparative analysis of myxobacterial genomes.</title>
        <authorList>
            <person name="Rupp O."/>
            <person name="Goesmann A."/>
            <person name="Sogaard-Andersen L."/>
        </authorList>
    </citation>
    <scope>NUCLEOTIDE SEQUENCE [LARGE SCALE GENOMIC DNA]</scope>
    <source>
        <strain evidence="2 3">DSM 52655</strain>
    </source>
</reference>
<dbReference type="KEGG" id="cfus:CYFUS_007084"/>
<proteinExistence type="predicted"/>
<feature type="region of interest" description="Disordered" evidence="1">
    <location>
        <begin position="83"/>
        <end position="114"/>
    </location>
</feature>
<protein>
    <submittedName>
        <fullName evidence="2">Uncharacterized protein</fullName>
    </submittedName>
</protein>
<evidence type="ECO:0000313" key="2">
    <source>
        <dbReference type="EMBL" id="ATB41617.1"/>
    </source>
</evidence>
<dbReference type="AlphaFoldDB" id="A0A250JDM4"/>
<dbReference type="EMBL" id="CP022098">
    <property type="protein sequence ID" value="ATB41617.1"/>
    <property type="molecule type" value="Genomic_DNA"/>
</dbReference>
<feature type="compositionally biased region" description="Low complexity" evidence="1">
    <location>
        <begin position="95"/>
        <end position="114"/>
    </location>
</feature>
<organism evidence="2 3">
    <name type="scientific">Cystobacter fuscus</name>
    <dbReference type="NCBI Taxonomy" id="43"/>
    <lineage>
        <taxon>Bacteria</taxon>
        <taxon>Pseudomonadati</taxon>
        <taxon>Myxococcota</taxon>
        <taxon>Myxococcia</taxon>
        <taxon>Myxococcales</taxon>
        <taxon>Cystobacterineae</taxon>
        <taxon>Archangiaceae</taxon>
        <taxon>Cystobacter</taxon>
    </lineage>
</organism>
<dbReference type="Proteomes" id="UP000217257">
    <property type="component" value="Chromosome"/>
</dbReference>
<sequence>MDFWLVEEHGTSPSTGLNEVSADTRTRIVRFVEPKFHGNILLETQRMEWTSPATANLYESQPLTEAQVREFQLQEHLVARAAETHDHTVSDQPSRRFPGRGAAGARRSGLAVAA</sequence>
<evidence type="ECO:0000313" key="3">
    <source>
        <dbReference type="Proteomes" id="UP000217257"/>
    </source>
</evidence>
<accession>A0A250JDM4</accession>
<dbReference type="RefSeq" id="WP_095989307.1">
    <property type="nucleotide sequence ID" value="NZ_CP022098.1"/>
</dbReference>
<name>A0A250JDM4_9BACT</name>
<evidence type="ECO:0000256" key="1">
    <source>
        <dbReference type="SAM" id="MobiDB-lite"/>
    </source>
</evidence>
<gene>
    <name evidence="2" type="ORF">CYFUS_007084</name>
</gene>